<feature type="region of interest" description="Disordered" evidence="5">
    <location>
        <begin position="257"/>
        <end position="282"/>
    </location>
</feature>
<organism evidence="8 9">
    <name type="scientific">Actinomortierella ambigua</name>
    <dbReference type="NCBI Taxonomy" id="1343610"/>
    <lineage>
        <taxon>Eukaryota</taxon>
        <taxon>Fungi</taxon>
        <taxon>Fungi incertae sedis</taxon>
        <taxon>Mucoromycota</taxon>
        <taxon>Mortierellomycotina</taxon>
        <taxon>Mortierellomycetes</taxon>
        <taxon>Mortierellales</taxon>
        <taxon>Mortierellaceae</taxon>
        <taxon>Actinomortierella</taxon>
    </lineage>
</organism>
<gene>
    <name evidence="8" type="ORF">DFQ27_004717</name>
</gene>
<dbReference type="AlphaFoldDB" id="A0A9P6QLI6"/>
<keyword evidence="9" id="KW-1185">Reference proteome</keyword>
<evidence type="ECO:0000256" key="1">
    <source>
        <dbReference type="ARBA" id="ARBA00004141"/>
    </source>
</evidence>
<comment type="caution">
    <text evidence="8">The sequence shown here is derived from an EMBL/GenBank/DDBJ whole genome shotgun (WGS) entry which is preliminary data.</text>
</comment>
<feature type="domain" description="Phorbol-ester/DAG-type" evidence="7">
    <location>
        <begin position="1"/>
        <end position="22"/>
    </location>
</feature>
<dbReference type="EMBL" id="JAAAJB010000033">
    <property type="protein sequence ID" value="KAG0269144.1"/>
    <property type="molecule type" value="Genomic_DNA"/>
</dbReference>
<reference evidence="8" key="1">
    <citation type="journal article" date="2020" name="Fungal Divers.">
        <title>Resolving the Mortierellaceae phylogeny through synthesis of multi-gene phylogenetics and phylogenomics.</title>
        <authorList>
            <person name="Vandepol N."/>
            <person name="Liber J."/>
            <person name="Desiro A."/>
            <person name="Na H."/>
            <person name="Kennedy M."/>
            <person name="Barry K."/>
            <person name="Grigoriev I.V."/>
            <person name="Miller A.N."/>
            <person name="O'Donnell K."/>
            <person name="Stajich J.E."/>
            <person name="Bonito G."/>
        </authorList>
    </citation>
    <scope>NUCLEOTIDE SEQUENCE</scope>
    <source>
        <strain evidence="8">BC1065</strain>
    </source>
</reference>
<proteinExistence type="predicted"/>
<protein>
    <recommendedName>
        <fullName evidence="7">Phorbol-ester/DAG-type domain-containing protein</fullName>
    </recommendedName>
</protein>
<feature type="compositionally biased region" description="Polar residues" evidence="5">
    <location>
        <begin position="55"/>
        <end position="86"/>
    </location>
</feature>
<feature type="region of interest" description="Disordered" evidence="5">
    <location>
        <begin position="30"/>
        <end position="108"/>
    </location>
</feature>
<evidence type="ECO:0000313" key="9">
    <source>
        <dbReference type="Proteomes" id="UP000807716"/>
    </source>
</evidence>
<dbReference type="Pfam" id="PF06398">
    <property type="entry name" value="Pex24p"/>
    <property type="match status" value="1"/>
</dbReference>
<keyword evidence="3 6" id="KW-1133">Transmembrane helix</keyword>
<dbReference type="OrthoDB" id="74314at2759"/>
<feature type="transmembrane region" description="Helical" evidence="6">
    <location>
        <begin position="183"/>
        <end position="212"/>
    </location>
</feature>
<comment type="subcellular location">
    <subcellularLocation>
        <location evidence="1">Membrane</location>
        <topology evidence="1">Multi-pass membrane protein</topology>
    </subcellularLocation>
</comment>
<accession>A0A9P6QLI6</accession>
<dbReference type="InterPro" id="IPR052816">
    <property type="entry name" value="Peroxisomal_Membrane_PEX28-32"/>
</dbReference>
<dbReference type="Proteomes" id="UP000807716">
    <property type="component" value="Unassembled WGS sequence"/>
</dbReference>
<feature type="compositionally biased region" description="Basic and acidic residues" evidence="5">
    <location>
        <begin position="272"/>
        <end position="282"/>
    </location>
</feature>
<keyword evidence="4 6" id="KW-0472">Membrane</keyword>
<dbReference type="InterPro" id="IPR002219">
    <property type="entry name" value="PKC_DAG/PE"/>
</dbReference>
<feature type="compositionally biased region" description="Basic and acidic residues" evidence="5">
    <location>
        <begin position="95"/>
        <end position="105"/>
    </location>
</feature>
<dbReference type="GO" id="GO:0005778">
    <property type="term" value="C:peroxisomal membrane"/>
    <property type="evidence" value="ECO:0007669"/>
    <property type="project" value="TreeGrafter"/>
</dbReference>
<evidence type="ECO:0000313" key="8">
    <source>
        <dbReference type="EMBL" id="KAG0269144.1"/>
    </source>
</evidence>
<evidence type="ECO:0000256" key="3">
    <source>
        <dbReference type="ARBA" id="ARBA00022989"/>
    </source>
</evidence>
<evidence type="ECO:0000256" key="5">
    <source>
        <dbReference type="SAM" id="MobiDB-lite"/>
    </source>
</evidence>
<dbReference type="GO" id="GO:0007031">
    <property type="term" value="P:peroxisome organization"/>
    <property type="evidence" value="ECO:0007669"/>
    <property type="project" value="UniProtKB-ARBA"/>
</dbReference>
<evidence type="ECO:0000256" key="2">
    <source>
        <dbReference type="ARBA" id="ARBA00022692"/>
    </source>
</evidence>
<evidence type="ECO:0000256" key="4">
    <source>
        <dbReference type="ARBA" id="ARBA00023136"/>
    </source>
</evidence>
<dbReference type="PROSITE" id="PS50081">
    <property type="entry name" value="ZF_DAG_PE_2"/>
    <property type="match status" value="1"/>
</dbReference>
<keyword evidence="2 6" id="KW-0812">Transmembrane</keyword>
<name>A0A9P6QLI6_9FUNG</name>
<sequence length="415" mass="46570">MTCEGCGFNCHHKCAKLVYNNCIRSMYIPGQDDNKKKKSRRTGASTEGSIPAAVISSSQPLQTVPSRSSTAPLAINTSAPLPSEDSTTTTTTTGEKGEQERKQKEPSASLGFLEDAIISAAIRMTFPSDLSSLPKNDHPPLTIQATTINFTRFVHKTTGLFWFQDRVEDIFTWKDPWNTTFVMVLYCFVCIYPMLLFLLPQCILATILIYFFQQKSLKQQQRILHVRGTNAAEEGSGGRIGARSLSMGDVQEYNRLRGKESSGSHQHHHHNNRNDDDYDDRDHAVDELDSATSSESEEEKQERQSLAMQYMSNLQHIQNMMGDVSDAHDKLRPLLKHLDWSDETQAIALVQGCLVAGLGMSVAMWFVPWRHVFMVGGVSTMLANSPWGKIVLRELVPVVHEVVTWTRTQLANKNH</sequence>
<feature type="transmembrane region" description="Helical" evidence="6">
    <location>
        <begin position="346"/>
        <end position="367"/>
    </location>
</feature>
<dbReference type="PANTHER" id="PTHR28304:SF2">
    <property type="entry name" value="PEROXISOMAL MEMBRANE PROTEIN PEX29"/>
    <property type="match status" value="1"/>
</dbReference>
<evidence type="ECO:0000256" key="6">
    <source>
        <dbReference type="SAM" id="Phobius"/>
    </source>
</evidence>
<evidence type="ECO:0000259" key="7">
    <source>
        <dbReference type="PROSITE" id="PS50081"/>
    </source>
</evidence>
<dbReference type="InterPro" id="IPR010482">
    <property type="entry name" value="TECPR1-like_DysF"/>
</dbReference>
<dbReference type="PANTHER" id="PTHR28304">
    <property type="entry name" value="PEROXISOMAL MEMBRANE PROTEIN PEX29"/>
    <property type="match status" value="1"/>
</dbReference>